<accession>A0ABX8AMD0</accession>
<dbReference type="Gene3D" id="2.150.10.10">
    <property type="entry name" value="Serralysin-like metalloprotease, C-terminal"/>
    <property type="match status" value="1"/>
</dbReference>
<evidence type="ECO:0000256" key="1">
    <source>
        <dbReference type="ARBA" id="ARBA00004613"/>
    </source>
</evidence>
<dbReference type="InterPro" id="IPR001343">
    <property type="entry name" value="Hemolysn_Ca-bd"/>
</dbReference>
<reference evidence="3 4" key="1">
    <citation type="journal article" date="2021" name="Angew. Chem. Int. Ed. Engl.">
        <title>A novel family of nonribosomal peptides modulate collective behavior in Pseudovibrio bacteria isolated from marine sponges.</title>
        <authorList>
            <person name="Ioca L.P."/>
            <person name="Dai Y."/>
            <person name="Kunakom S."/>
            <person name="Diaz-Espinosa J."/>
            <person name="Krunic A."/>
            <person name="Crnkovic C.M."/>
            <person name="Orjala J."/>
            <person name="Sanchez L.M."/>
            <person name="Ferreira A.G."/>
            <person name="Berlinck R.G.S."/>
            <person name="Eustaquio A.S."/>
        </authorList>
    </citation>
    <scope>NUCLEOTIDE SEQUENCE [LARGE SCALE GENOMIC DNA]</scope>
    <source>
        <strain evidence="3 4">Ab134</strain>
    </source>
</reference>
<organism evidence="3 4">
    <name type="scientific">Pseudovibrio brasiliensis</name>
    <dbReference type="NCBI Taxonomy" id="1898042"/>
    <lineage>
        <taxon>Bacteria</taxon>
        <taxon>Pseudomonadati</taxon>
        <taxon>Pseudomonadota</taxon>
        <taxon>Alphaproteobacteria</taxon>
        <taxon>Hyphomicrobiales</taxon>
        <taxon>Stappiaceae</taxon>
        <taxon>Pseudovibrio</taxon>
    </lineage>
</organism>
<dbReference type="Gene3D" id="3.40.50.1820">
    <property type="entry name" value="alpha/beta hydrolase"/>
    <property type="match status" value="1"/>
</dbReference>
<protein>
    <submittedName>
        <fullName evidence="3">Triacylglycerol lipase</fullName>
    </submittedName>
</protein>
<evidence type="ECO:0000313" key="4">
    <source>
        <dbReference type="Proteomes" id="UP000680706"/>
    </source>
</evidence>
<keyword evidence="4" id="KW-1185">Reference proteome</keyword>
<dbReference type="EMBL" id="CP074126">
    <property type="protein sequence ID" value="QUS54816.1"/>
    <property type="molecule type" value="Genomic_DNA"/>
</dbReference>
<gene>
    <name evidence="3" type="ORF">KGB56_15730</name>
</gene>
<dbReference type="PANTHER" id="PTHR38340:SF1">
    <property type="entry name" value="S-LAYER PROTEIN"/>
    <property type="match status" value="1"/>
</dbReference>
<dbReference type="PRINTS" id="PR00313">
    <property type="entry name" value="CABNDNGRPT"/>
</dbReference>
<name>A0ABX8AMD0_9HYPH</name>
<keyword evidence="2" id="KW-0964">Secreted</keyword>
<sequence length="563" mass="60901">MPSIELVRLFDAQVMKFSCDFKYWKYEIHTPSIGYCGTCVFLQDVAALHLGGIMSLFEYKGNDARQLMSDALDLMLYSYHGLDDALGSAYQANGFSLATLVGTLWGTEDQAGLLSGESEQAARDRIEEKGWTVLSAEDLGYEGALVDHNGTFQGETFKFKDAQADVLAKYDEHGNVTQVALAFRGTTGTLDNIVTDTIGDVIDYLEFFKDEPHYVEEAFGGLLAVLKDFMVGHGLDGSDLIVTGHSLGGGAVANMAERSNDWLDGFFVNANYMAFASHYAPEDGAAVLSSGAELFSFDLENDPVPSTISSDGLDLTGNDIDYGYDTSNIVIFNDWYDTPLFWDGGGLLNLPSWSAHLPFNYSTAFNAINASEFYSEMNRDSVVIISGLSDQKRDDTWVEDIQIPLDPTGHHGQDAYILGSASDDLLRGNDGDDALEGFAGNDHLRGEDGNDRLLGGAGDDVLEGGDGNDVLHDGAGRDFLVGGDGADTFCFADDGVKDVIDDFKVGEDTIDLSAAGVSSFSQLDIDESLLGGWITISYGNDVLEVDTGWLFTYSLSAEDFVFV</sequence>
<dbReference type="PROSITE" id="PS00330">
    <property type="entry name" value="HEMOLYSIN_CALCIUM"/>
    <property type="match status" value="2"/>
</dbReference>
<dbReference type="InterPro" id="IPR029058">
    <property type="entry name" value="AB_hydrolase_fold"/>
</dbReference>
<dbReference type="SUPFAM" id="SSF51120">
    <property type="entry name" value="beta-Roll"/>
    <property type="match status" value="1"/>
</dbReference>
<dbReference type="SUPFAM" id="SSF53474">
    <property type="entry name" value="alpha/beta-Hydrolases"/>
    <property type="match status" value="1"/>
</dbReference>
<dbReference type="Proteomes" id="UP000680706">
    <property type="component" value="Chromosome"/>
</dbReference>
<comment type="subcellular location">
    <subcellularLocation>
        <location evidence="1">Secreted</location>
    </subcellularLocation>
</comment>
<dbReference type="Pfam" id="PF00353">
    <property type="entry name" value="HemolysinCabind"/>
    <property type="match status" value="1"/>
</dbReference>
<dbReference type="InterPro" id="IPR050557">
    <property type="entry name" value="RTX_toxin/Mannuronan_C5-epim"/>
</dbReference>
<dbReference type="PANTHER" id="PTHR38340">
    <property type="entry name" value="S-LAYER PROTEIN"/>
    <property type="match status" value="1"/>
</dbReference>
<dbReference type="InterPro" id="IPR011049">
    <property type="entry name" value="Serralysin-like_metalloprot_C"/>
</dbReference>
<dbReference type="InterPro" id="IPR018511">
    <property type="entry name" value="Hemolysin-typ_Ca-bd_CS"/>
</dbReference>
<proteinExistence type="predicted"/>
<evidence type="ECO:0000313" key="3">
    <source>
        <dbReference type="EMBL" id="QUS54816.1"/>
    </source>
</evidence>
<evidence type="ECO:0000256" key="2">
    <source>
        <dbReference type="ARBA" id="ARBA00022525"/>
    </source>
</evidence>